<evidence type="ECO:0000256" key="3">
    <source>
        <dbReference type="ARBA" id="ARBA00022692"/>
    </source>
</evidence>
<organism evidence="8 9">
    <name type="scientific">Schaalia canis</name>
    <dbReference type="NCBI Taxonomy" id="100469"/>
    <lineage>
        <taxon>Bacteria</taxon>
        <taxon>Bacillati</taxon>
        <taxon>Actinomycetota</taxon>
        <taxon>Actinomycetes</taxon>
        <taxon>Actinomycetales</taxon>
        <taxon>Actinomycetaceae</taxon>
        <taxon>Schaalia</taxon>
    </lineage>
</organism>
<comment type="caution">
    <text evidence="8">The sequence shown here is derived from an EMBL/GenBank/DDBJ whole genome shotgun (WGS) entry which is preliminary data.</text>
</comment>
<dbReference type="Proteomes" id="UP000280444">
    <property type="component" value="Unassembled WGS sequence"/>
</dbReference>
<feature type="transmembrane region" description="Helical" evidence="6">
    <location>
        <begin position="172"/>
        <end position="195"/>
    </location>
</feature>
<evidence type="ECO:0000313" key="9">
    <source>
        <dbReference type="Proteomes" id="UP000280444"/>
    </source>
</evidence>
<dbReference type="InterPro" id="IPR042094">
    <property type="entry name" value="T2SS_GspF_sf"/>
</dbReference>
<keyword evidence="5 6" id="KW-0472">Membrane</keyword>
<feature type="transmembrane region" description="Helical" evidence="6">
    <location>
        <begin position="147"/>
        <end position="166"/>
    </location>
</feature>
<dbReference type="EMBL" id="RQZF01000005">
    <property type="protein sequence ID" value="RRC95239.1"/>
    <property type="molecule type" value="Genomic_DNA"/>
</dbReference>
<dbReference type="Pfam" id="PF00482">
    <property type="entry name" value="T2SSF"/>
    <property type="match status" value="1"/>
</dbReference>
<dbReference type="OrthoDB" id="5185234at2"/>
<dbReference type="InterPro" id="IPR018076">
    <property type="entry name" value="T2SS_GspF_dom"/>
</dbReference>
<comment type="subcellular location">
    <subcellularLocation>
        <location evidence="1">Cell membrane</location>
        <topology evidence="1">Multi-pass membrane protein</topology>
    </subcellularLocation>
</comment>
<evidence type="ECO:0000256" key="5">
    <source>
        <dbReference type="ARBA" id="ARBA00023136"/>
    </source>
</evidence>
<dbReference type="PANTHER" id="PTHR35007:SF2">
    <property type="entry name" value="PILUS ASSEMBLE PROTEIN"/>
    <property type="match status" value="1"/>
</dbReference>
<evidence type="ECO:0000256" key="4">
    <source>
        <dbReference type="ARBA" id="ARBA00022989"/>
    </source>
</evidence>
<evidence type="ECO:0000313" key="8">
    <source>
        <dbReference type="EMBL" id="RRC95239.1"/>
    </source>
</evidence>
<keyword evidence="3 6" id="KW-0812">Transmembrane</keyword>
<dbReference type="RefSeq" id="WP_124870271.1">
    <property type="nucleotide sequence ID" value="NZ_RQZF01000005.1"/>
</dbReference>
<protein>
    <submittedName>
        <fullName evidence="8">Type II secretion system F family protein</fullName>
    </submittedName>
</protein>
<gene>
    <name evidence="8" type="ORF">EII11_06285</name>
</gene>
<name>A0A3P1SE01_9ACTO</name>
<dbReference type="PANTHER" id="PTHR35007">
    <property type="entry name" value="INTEGRAL MEMBRANE PROTEIN-RELATED"/>
    <property type="match status" value="1"/>
</dbReference>
<evidence type="ECO:0000256" key="6">
    <source>
        <dbReference type="SAM" id="Phobius"/>
    </source>
</evidence>
<evidence type="ECO:0000259" key="7">
    <source>
        <dbReference type="Pfam" id="PF00482"/>
    </source>
</evidence>
<evidence type="ECO:0000256" key="2">
    <source>
        <dbReference type="ARBA" id="ARBA00022475"/>
    </source>
</evidence>
<feature type="transmembrane region" description="Helical" evidence="6">
    <location>
        <begin position="57"/>
        <end position="79"/>
    </location>
</feature>
<dbReference type="AlphaFoldDB" id="A0A3P1SE01"/>
<keyword evidence="4 6" id="KW-1133">Transmembrane helix</keyword>
<accession>A0A3P1SE01</accession>
<feature type="domain" description="Type II secretion system protein GspF" evidence="7">
    <location>
        <begin position="214"/>
        <end position="338"/>
    </location>
</feature>
<dbReference type="Gene3D" id="1.20.81.30">
    <property type="entry name" value="Type II secretion system (T2SS), domain F"/>
    <property type="match status" value="1"/>
</dbReference>
<keyword evidence="2" id="KW-1003">Cell membrane</keyword>
<evidence type="ECO:0000256" key="1">
    <source>
        <dbReference type="ARBA" id="ARBA00004651"/>
    </source>
</evidence>
<keyword evidence="9" id="KW-1185">Reference proteome</keyword>
<dbReference type="GO" id="GO:0005886">
    <property type="term" value="C:plasma membrane"/>
    <property type="evidence" value="ECO:0007669"/>
    <property type="project" value="UniProtKB-SubCell"/>
</dbReference>
<sequence length="350" mass="37582">MNTLTVVTVASLLWTSPIPLPPVDPYEAQSGVDANEMMSGYYGQAGELGLSSAPLSAGFGGVLVALLAATGIFFIANAFHRHRITLASRLRNVRQPQSQRDQRVPRWLQRRWMQVVEAIGSTSASVERRLELLGGAQTLAHFRLQQVIATLVSMATLGAATALVMARLTVSGFVSVLLSLAIGALAGAALWDQLLTARAQRRQRLIDSQVPDMSDLLALAVGAGESIPGALSRVSQVTASELAGEISRTVSELTLGRPTSQALSQLAERNDSPSLSRLCQTMVTAIERGSPLALVLHDQAQDIREHNRQRLLEEGGKREIVMLFPVVFLILPITILFALYPGLAALKIGP</sequence>
<reference evidence="8 9" key="1">
    <citation type="submission" date="2018-11" db="EMBL/GenBank/DDBJ databases">
        <title>Genomes From Bacteria Associated with the Canine Oral Cavity: a Test Case for Automated Genome-Based Taxonomic Assignment.</title>
        <authorList>
            <person name="Coil D.A."/>
            <person name="Jospin G."/>
            <person name="Darling A.E."/>
            <person name="Wallis C."/>
            <person name="Davis I.J."/>
            <person name="Harris S."/>
            <person name="Eisen J.A."/>
            <person name="Holcombe L.J."/>
            <person name="O'Flynn C."/>
        </authorList>
    </citation>
    <scope>NUCLEOTIDE SEQUENCE [LARGE SCALE GENOMIC DNA]</scope>
    <source>
        <strain evidence="8 9">OH770</strain>
    </source>
</reference>
<proteinExistence type="predicted"/>
<feature type="transmembrane region" description="Helical" evidence="6">
    <location>
        <begin position="320"/>
        <end position="340"/>
    </location>
</feature>